<dbReference type="AlphaFoldDB" id="A0A250JLV9"/>
<evidence type="ECO:0000313" key="5">
    <source>
        <dbReference type="Proteomes" id="UP000217343"/>
    </source>
</evidence>
<organism evidence="4 5">
    <name type="scientific">Corallococcus macrosporus DSM 14697</name>
    <dbReference type="NCBI Taxonomy" id="1189310"/>
    <lineage>
        <taxon>Bacteria</taxon>
        <taxon>Pseudomonadati</taxon>
        <taxon>Myxococcota</taxon>
        <taxon>Myxococcia</taxon>
        <taxon>Myxococcales</taxon>
        <taxon>Cystobacterineae</taxon>
        <taxon>Myxococcaceae</taxon>
        <taxon>Corallococcus</taxon>
    </lineage>
</organism>
<comment type="similarity">
    <text evidence="2">Belongs to the band 7/mec-2 family.</text>
</comment>
<dbReference type="InterPro" id="IPR043202">
    <property type="entry name" value="Band-7_stomatin-like"/>
</dbReference>
<proteinExistence type="inferred from homology"/>
<dbReference type="CDD" id="cd13438">
    <property type="entry name" value="SPFH_eoslipins_u2"/>
    <property type="match status" value="1"/>
</dbReference>
<sequence>MSIMRVTVGQNERAFVLVNEKPERYLVPGRYWLAYPFHNVRLVRVNTEQPLAQLDPALLALVPEADLQVVELGADERAILFHKGRPVRWLGRGLHQVWQVERIPSRDHAPPTPTVRVERVDTSGIATAPLRDDVRALVPASDYVEATATEGTVVLRYVDGVLDAELPSGRHAAWTVARKVQLAVIDLRERLLHVTGQEVMTKDRVTLRLNLSAAFRVADARRLAVVSRAPDDVLYLAMQLAAREAVSERTLDELLASREAVAEGLFTQVKDRANTVGLELLRFGIKDVVLPGEMKELLNRVIQAQKEAEANVILRREETAATRSMAQTAKVLAENPLLVRLKELEAYKDLASKVGQVHLVLGEGAVPTLQLKSH</sequence>
<dbReference type="Pfam" id="PF01145">
    <property type="entry name" value="Band_7"/>
    <property type="match status" value="1"/>
</dbReference>
<evidence type="ECO:0000256" key="1">
    <source>
        <dbReference type="ARBA" id="ARBA00004167"/>
    </source>
</evidence>
<dbReference type="Gene3D" id="3.30.479.30">
    <property type="entry name" value="Band 7 domain"/>
    <property type="match status" value="1"/>
</dbReference>
<dbReference type="PANTHER" id="PTHR10264">
    <property type="entry name" value="BAND 7 PROTEIN-RELATED"/>
    <property type="match status" value="1"/>
</dbReference>
<dbReference type="SUPFAM" id="SSF117892">
    <property type="entry name" value="Band 7/SPFH domain"/>
    <property type="match status" value="1"/>
</dbReference>
<dbReference type="GO" id="GO:0005886">
    <property type="term" value="C:plasma membrane"/>
    <property type="evidence" value="ECO:0007669"/>
    <property type="project" value="InterPro"/>
</dbReference>
<accession>A0A250JLV9</accession>
<dbReference type="RefSeq" id="WP_095956868.1">
    <property type="nucleotide sequence ID" value="NZ_CP022203.1"/>
</dbReference>
<dbReference type="SMART" id="SM00244">
    <property type="entry name" value="PHB"/>
    <property type="match status" value="1"/>
</dbReference>
<dbReference type="KEGG" id="mmas:MYMAC_000461"/>
<reference evidence="4 5" key="1">
    <citation type="submission" date="2017-06" db="EMBL/GenBank/DDBJ databases">
        <title>Sequencing and comparative analysis of myxobacterial genomes.</title>
        <authorList>
            <person name="Rupp O."/>
            <person name="Goesmann A."/>
            <person name="Sogaard-Andersen L."/>
        </authorList>
    </citation>
    <scope>NUCLEOTIDE SEQUENCE [LARGE SCALE GENOMIC DNA]</scope>
    <source>
        <strain evidence="4 5">DSM 14697</strain>
    </source>
</reference>
<dbReference type="Proteomes" id="UP000217343">
    <property type="component" value="Chromosome"/>
</dbReference>
<evidence type="ECO:0000256" key="2">
    <source>
        <dbReference type="ARBA" id="ARBA00008164"/>
    </source>
</evidence>
<evidence type="ECO:0000313" key="4">
    <source>
        <dbReference type="EMBL" id="ATB44879.1"/>
    </source>
</evidence>
<dbReference type="OrthoDB" id="5501731at2"/>
<name>A0A250JLV9_9BACT</name>
<dbReference type="InterPro" id="IPR001107">
    <property type="entry name" value="Band_7"/>
</dbReference>
<protein>
    <recommendedName>
        <fullName evidence="3">Band 7 domain-containing protein</fullName>
    </recommendedName>
</protein>
<dbReference type="InterPro" id="IPR036013">
    <property type="entry name" value="Band_7/SPFH_dom_sf"/>
</dbReference>
<dbReference type="Gene3D" id="6.10.250.2090">
    <property type="match status" value="1"/>
</dbReference>
<comment type="subcellular location">
    <subcellularLocation>
        <location evidence="1">Membrane</location>
        <topology evidence="1">Single-pass membrane protein</topology>
    </subcellularLocation>
</comment>
<dbReference type="EMBL" id="CP022203">
    <property type="protein sequence ID" value="ATB44879.1"/>
    <property type="molecule type" value="Genomic_DNA"/>
</dbReference>
<keyword evidence="5" id="KW-1185">Reference proteome</keyword>
<dbReference type="PANTHER" id="PTHR10264:SF83">
    <property type="entry name" value="BLL5629 PROTEIN"/>
    <property type="match status" value="1"/>
</dbReference>
<evidence type="ECO:0000259" key="3">
    <source>
        <dbReference type="SMART" id="SM00244"/>
    </source>
</evidence>
<gene>
    <name evidence="4" type="ORF">MYMAC_000461</name>
</gene>
<feature type="domain" description="Band 7" evidence="3">
    <location>
        <begin position="67"/>
        <end position="302"/>
    </location>
</feature>